<dbReference type="Pfam" id="PF17827">
    <property type="entry name" value="PrmC_N"/>
    <property type="match status" value="1"/>
</dbReference>
<dbReference type="InterPro" id="IPR029063">
    <property type="entry name" value="SAM-dependent_MTases_sf"/>
</dbReference>
<keyword evidence="2 5" id="KW-0808">Transferase</keyword>
<evidence type="ECO:0000313" key="9">
    <source>
        <dbReference type="Proteomes" id="UP000254808"/>
    </source>
</evidence>
<dbReference type="InterPro" id="IPR002052">
    <property type="entry name" value="DNA_methylase_N6_adenine_CS"/>
</dbReference>
<evidence type="ECO:0000256" key="2">
    <source>
        <dbReference type="ARBA" id="ARBA00022679"/>
    </source>
</evidence>
<keyword evidence="1 5" id="KW-0489">Methyltransferase</keyword>
<dbReference type="InterPro" id="IPR007848">
    <property type="entry name" value="Small_mtfrase_dom"/>
</dbReference>
<dbReference type="Gene3D" id="1.10.8.10">
    <property type="entry name" value="DNA helicase RuvA subunit, C-terminal domain"/>
    <property type="match status" value="1"/>
</dbReference>
<reference evidence="8 9" key="1">
    <citation type="submission" date="2018-03" db="EMBL/GenBank/DDBJ databases">
        <title>Phenotypic and genomic properties of Cyclonatronum proteinivorum gen. nov., sp. nov., a haloalkaliphilic bacteroidete from soda lakes possessing Na+-translocating rhodopsin.</title>
        <authorList>
            <person name="Toshchakov S.V."/>
            <person name="Korzhenkov A."/>
            <person name="Samarov N.I."/>
            <person name="Kublanov I.V."/>
            <person name="Muntyan M.S."/>
            <person name="Sorokin D.Y."/>
        </authorList>
    </citation>
    <scope>NUCLEOTIDE SEQUENCE [LARGE SCALE GENOMIC DNA]</scope>
    <source>
        <strain evidence="8 9">Omega</strain>
    </source>
</reference>
<dbReference type="GO" id="GO:0003676">
    <property type="term" value="F:nucleic acid binding"/>
    <property type="evidence" value="ECO:0007669"/>
    <property type="project" value="InterPro"/>
</dbReference>
<protein>
    <recommendedName>
        <fullName evidence="5">Release factor glutamine methyltransferase</fullName>
        <shortName evidence="5">RF MTase</shortName>
        <ecNumber evidence="5">2.1.1.297</ecNumber>
    </recommendedName>
    <alternativeName>
        <fullName evidence="5">N5-glutamine methyltransferase PrmC</fullName>
    </alternativeName>
    <alternativeName>
        <fullName evidence="5">Protein-(glutamine-N5) MTase PrmC</fullName>
    </alternativeName>
    <alternativeName>
        <fullName evidence="5">Protein-glutamine N-methyltransferase PrmC</fullName>
    </alternativeName>
</protein>
<dbReference type="InterPro" id="IPR040758">
    <property type="entry name" value="PrmC_N"/>
</dbReference>
<dbReference type="OrthoDB" id="9800643at2"/>
<comment type="caution">
    <text evidence="5">Lacks conserved residue(s) required for the propagation of feature annotation.</text>
</comment>
<keyword evidence="9" id="KW-1185">Reference proteome</keyword>
<organism evidence="8 9">
    <name type="scientific">Cyclonatronum proteinivorum</name>
    <dbReference type="NCBI Taxonomy" id="1457365"/>
    <lineage>
        <taxon>Bacteria</taxon>
        <taxon>Pseudomonadati</taxon>
        <taxon>Balneolota</taxon>
        <taxon>Balneolia</taxon>
        <taxon>Balneolales</taxon>
        <taxon>Cyclonatronaceae</taxon>
        <taxon>Cyclonatronum</taxon>
    </lineage>
</organism>
<dbReference type="Proteomes" id="UP000254808">
    <property type="component" value="Chromosome"/>
</dbReference>
<feature type="binding site" evidence="5">
    <location>
        <position position="153"/>
    </location>
    <ligand>
        <name>S-adenosyl-L-methionine</name>
        <dbReference type="ChEBI" id="CHEBI:59789"/>
    </ligand>
</feature>
<evidence type="ECO:0000256" key="1">
    <source>
        <dbReference type="ARBA" id="ARBA00022603"/>
    </source>
</evidence>
<comment type="similarity">
    <text evidence="5">Belongs to the protein N5-glutamine methyltransferase family. PrmC subfamily.</text>
</comment>
<dbReference type="NCBIfam" id="TIGR03534">
    <property type="entry name" value="RF_mod_PrmC"/>
    <property type="match status" value="1"/>
</dbReference>
<dbReference type="Gene3D" id="3.40.50.150">
    <property type="entry name" value="Vaccinia Virus protein VP39"/>
    <property type="match status" value="1"/>
</dbReference>
<feature type="binding site" evidence="5">
    <location>
        <begin position="198"/>
        <end position="201"/>
    </location>
    <ligand>
        <name>substrate</name>
    </ligand>
</feature>
<dbReference type="CDD" id="cd02440">
    <property type="entry name" value="AdoMet_MTases"/>
    <property type="match status" value="1"/>
</dbReference>
<evidence type="ECO:0000259" key="7">
    <source>
        <dbReference type="Pfam" id="PF17827"/>
    </source>
</evidence>
<dbReference type="AlphaFoldDB" id="A0A345UQ16"/>
<dbReference type="GO" id="GO:0032259">
    <property type="term" value="P:methylation"/>
    <property type="evidence" value="ECO:0007669"/>
    <property type="project" value="UniProtKB-KW"/>
</dbReference>
<feature type="domain" description="Methyltransferase small" evidence="6">
    <location>
        <begin position="113"/>
        <end position="202"/>
    </location>
</feature>
<feature type="binding site" evidence="5">
    <location>
        <position position="198"/>
    </location>
    <ligand>
        <name>S-adenosyl-L-methionine</name>
        <dbReference type="ChEBI" id="CHEBI:59789"/>
    </ligand>
</feature>
<dbReference type="RefSeq" id="WP_114985640.1">
    <property type="nucleotide sequence ID" value="NZ_CP027806.1"/>
</dbReference>
<feature type="binding site" evidence="5">
    <location>
        <begin position="130"/>
        <end position="134"/>
    </location>
    <ligand>
        <name>S-adenosyl-L-methionine</name>
        <dbReference type="ChEBI" id="CHEBI:59789"/>
    </ligand>
</feature>
<proteinExistence type="inferred from homology"/>
<comment type="catalytic activity">
    <reaction evidence="4 5">
        <text>L-glutaminyl-[peptide chain release factor] + S-adenosyl-L-methionine = N(5)-methyl-L-glutaminyl-[peptide chain release factor] + S-adenosyl-L-homocysteine + H(+)</text>
        <dbReference type="Rhea" id="RHEA:42896"/>
        <dbReference type="Rhea" id="RHEA-COMP:10271"/>
        <dbReference type="Rhea" id="RHEA-COMP:10272"/>
        <dbReference type="ChEBI" id="CHEBI:15378"/>
        <dbReference type="ChEBI" id="CHEBI:30011"/>
        <dbReference type="ChEBI" id="CHEBI:57856"/>
        <dbReference type="ChEBI" id="CHEBI:59789"/>
        <dbReference type="ChEBI" id="CHEBI:61891"/>
        <dbReference type="EC" id="2.1.1.297"/>
    </reaction>
</comment>
<dbReference type="NCBIfam" id="TIGR00536">
    <property type="entry name" value="hemK_fam"/>
    <property type="match status" value="1"/>
</dbReference>
<evidence type="ECO:0000259" key="6">
    <source>
        <dbReference type="Pfam" id="PF05175"/>
    </source>
</evidence>
<dbReference type="EMBL" id="CP027806">
    <property type="protein sequence ID" value="AXJ02568.1"/>
    <property type="molecule type" value="Genomic_DNA"/>
</dbReference>
<feature type="domain" description="Release factor glutamine methyltransferase N-terminal" evidence="7">
    <location>
        <begin position="16"/>
        <end position="85"/>
    </location>
</feature>
<evidence type="ECO:0000313" key="8">
    <source>
        <dbReference type="EMBL" id="AXJ02568.1"/>
    </source>
</evidence>
<dbReference type="InterPro" id="IPR050320">
    <property type="entry name" value="N5-glutamine_MTase"/>
</dbReference>
<sequence>MPDKAAVPKVWTVLSMLDWATAYFEGKGINQPRLSIEWLLADTLGCKRLDLYLQFDRLLHTKELSALKPALLRRAAHEPLQYITGKTDFYGLEMKVGPDVLIPRPETEQLVELICNDISDRQNLRVLDIGTGSGCIAIALKTERPDFSLAAADISERALAIAMKNAATHDCEIDFFRHDLFQPRLPDDRTSFDVIVSNPPYIPLSEKQRIDAEVSKFEPAEALFHQDVRSVYGALGRLAQANLRAGGVLYVEIHEEMGEEISKAVAEHGFSVALKPDYAGKSRMLVCSQQSNS</sequence>
<evidence type="ECO:0000256" key="5">
    <source>
        <dbReference type="HAMAP-Rule" id="MF_02126"/>
    </source>
</evidence>
<dbReference type="Pfam" id="PF05175">
    <property type="entry name" value="MTS"/>
    <property type="match status" value="1"/>
</dbReference>
<evidence type="ECO:0000256" key="3">
    <source>
        <dbReference type="ARBA" id="ARBA00022691"/>
    </source>
</evidence>
<dbReference type="PANTHER" id="PTHR18895">
    <property type="entry name" value="HEMK METHYLTRANSFERASE"/>
    <property type="match status" value="1"/>
</dbReference>
<dbReference type="InterPro" id="IPR004556">
    <property type="entry name" value="HemK-like"/>
</dbReference>
<dbReference type="HAMAP" id="MF_02126">
    <property type="entry name" value="RF_methyltr_PrmC"/>
    <property type="match status" value="1"/>
</dbReference>
<dbReference type="GO" id="GO:0102559">
    <property type="term" value="F:peptide chain release factor N(5)-glutamine methyltransferase activity"/>
    <property type="evidence" value="ECO:0007669"/>
    <property type="project" value="UniProtKB-EC"/>
</dbReference>
<name>A0A345UQ16_9BACT</name>
<comment type="function">
    <text evidence="5">Methylates the class 1 translation termination release factors RF1/PrfA and RF2/PrfB on the glutamine residue of the universally conserved GGQ motif.</text>
</comment>
<dbReference type="KEGG" id="cprv:CYPRO_3336"/>
<dbReference type="SUPFAM" id="SSF53335">
    <property type="entry name" value="S-adenosyl-L-methionine-dependent methyltransferases"/>
    <property type="match status" value="1"/>
</dbReference>
<dbReference type="PROSITE" id="PS00092">
    <property type="entry name" value="N6_MTASE"/>
    <property type="match status" value="1"/>
</dbReference>
<gene>
    <name evidence="5" type="primary">prmC</name>
    <name evidence="8" type="ORF">CYPRO_3336</name>
</gene>
<accession>A0A345UQ16</accession>
<keyword evidence="3 5" id="KW-0949">S-adenosyl-L-methionine</keyword>
<dbReference type="InterPro" id="IPR019874">
    <property type="entry name" value="RF_methyltr_PrmC"/>
</dbReference>
<dbReference type="PANTHER" id="PTHR18895:SF74">
    <property type="entry name" value="MTRF1L RELEASE FACTOR GLUTAMINE METHYLTRANSFERASE"/>
    <property type="match status" value="1"/>
</dbReference>
<evidence type="ECO:0000256" key="4">
    <source>
        <dbReference type="ARBA" id="ARBA00048391"/>
    </source>
</evidence>
<dbReference type="EC" id="2.1.1.297" evidence="5"/>